<dbReference type="VEuPathDB" id="FungiDB:LELG_03718"/>
<dbReference type="PANTHER" id="PTHR12419">
    <property type="entry name" value="OTU DOMAIN CONTAINING PROTEIN"/>
    <property type="match status" value="1"/>
</dbReference>
<dbReference type="GO" id="GO:0016579">
    <property type="term" value="P:protein deubiquitination"/>
    <property type="evidence" value="ECO:0007669"/>
    <property type="project" value="TreeGrafter"/>
</dbReference>
<dbReference type="OMA" id="YELGAHY"/>
<dbReference type="eggNOG" id="KOG2606">
    <property type="taxonomic scope" value="Eukaryota"/>
</dbReference>
<dbReference type="GO" id="GO:0004843">
    <property type="term" value="F:cysteine-type deubiquitinase activity"/>
    <property type="evidence" value="ECO:0007669"/>
    <property type="project" value="TreeGrafter"/>
</dbReference>
<dbReference type="OrthoDB" id="415023at2759"/>
<dbReference type="GeneID" id="5231884"/>
<name>A5E281_LODEL</name>
<feature type="compositionally biased region" description="Low complexity" evidence="2">
    <location>
        <begin position="122"/>
        <end position="131"/>
    </location>
</feature>
<protein>
    <recommendedName>
        <fullName evidence="3">OTU domain-containing protein</fullName>
    </recommendedName>
</protein>
<dbReference type="InterPro" id="IPR003323">
    <property type="entry name" value="OTU_dom"/>
</dbReference>
<gene>
    <name evidence="4" type="ORF">LELG_03718</name>
</gene>
<proteinExistence type="predicted"/>
<dbReference type="KEGG" id="lel:PVL30_004547"/>
<reference evidence="4 5" key="1">
    <citation type="journal article" date="2009" name="Nature">
        <title>Evolution of pathogenicity and sexual reproduction in eight Candida genomes.</title>
        <authorList>
            <person name="Butler G."/>
            <person name="Rasmussen M.D."/>
            <person name="Lin M.F."/>
            <person name="Santos M.A."/>
            <person name="Sakthikumar S."/>
            <person name="Munro C.A."/>
            <person name="Rheinbay E."/>
            <person name="Grabherr M."/>
            <person name="Forche A."/>
            <person name="Reedy J.L."/>
            <person name="Agrafioti I."/>
            <person name="Arnaud M.B."/>
            <person name="Bates S."/>
            <person name="Brown A.J."/>
            <person name="Brunke S."/>
            <person name="Costanzo M.C."/>
            <person name="Fitzpatrick D.A."/>
            <person name="de Groot P.W."/>
            <person name="Harris D."/>
            <person name="Hoyer L.L."/>
            <person name="Hube B."/>
            <person name="Klis F.M."/>
            <person name="Kodira C."/>
            <person name="Lennard N."/>
            <person name="Logue M.E."/>
            <person name="Martin R."/>
            <person name="Neiman A.M."/>
            <person name="Nikolaou E."/>
            <person name="Quail M.A."/>
            <person name="Quinn J."/>
            <person name="Santos M.C."/>
            <person name="Schmitzberger F.F."/>
            <person name="Sherlock G."/>
            <person name="Shah P."/>
            <person name="Silverstein K.A."/>
            <person name="Skrzypek M.S."/>
            <person name="Soll D."/>
            <person name="Staggs R."/>
            <person name="Stansfield I."/>
            <person name="Stumpf M.P."/>
            <person name="Sudbery P.E."/>
            <person name="Srikantha T."/>
            <person name="Zeng Q."/>
            <person name="Berman J."/>
            <person name="Berriman M."/>
            <person name="Heitman J."/>
            <person name="Gow N.A."/>
            <person name="Lorenz M.C."/>
            <person name="Birren B.W."/>
            <person name="Kellis M."/>
            <person name="Cuomo C.A."/>
        </authorList>
    </citation>
    <scope>NUCLEOTIDE SEQUENCE [LARGE SCALE GENOMIC DNA]</scope>
    <source>
        <strain evidence="5">ATCC 11503 / BCRC 21390 / CBS 2605 / JCM 1781 / NBRC 1676 / NRRL YB-4239</strain>
    </source>
</reference>
<dbReference type="InterPro" id="IPR050704">
    <property type="entry name" value="Peptidase_C85-like"/>
</dbReference>
<evidence type="ECO:0000256" key="1">
    <source>
        <dbReference type="SAM" id="Coils"/>
    </source>
</evidence>
<dbReference type="PANTHER" id="PTHR12419:SF10">
    <property type="entry name" value="DEUBIQUITINASE OTUD6B"/>
    <property type="match status" value="1"/>
</dbReference>
<feature type="region of interest" description="Disordered" evidence="2">
    <location>
        <begin position="122"/>
        <end position="176"/>
    </location>
</feature>
<dbReference type="Gene3D" id="3.90.70.80">
    <property type="match status" value="1"/>
</dbReference>
<dbReference type="EMBL" id="CH981528">
    <property type="protein sequence ID" value="EDK45539.1"/>
    <property type="molecule type" value="Genomic_DNA"/>
</dbReference>
<dbReference type="Pfam" id="PF02338">
    <property type="entry name" value="OTU"/>
    <property type="match status" value="1"/>
</dbReference>
<dbReference type="InterPro" id="IPR049771">
    <property type="entry name" value="OTU2-like_OTU"/>
</dbReference>
<organism evidence="4 5">
    <name type="scientific">Lodderomyces elongisporus (strain ATCC 11503 / CBS 2605 / JCM 1781 / NBRC 1676 / NRRL YB-4239)</name>
    <name type="common">Yeast</name>
    <name type="synonym">Saccharomyces elongisporus</name>
    <dbReference type="NCBI Taxonomy" id="379508"/>
    <lineage>
        <taxon>Eukaryota</taxon>
        <taxon>Fungi</taxon>
        <taxon>Dikarya</taxon>
        <taxon>Ascomycota</taxon>
        <taxon>Saccharomycotina</taxon>
        <taxon>Pichiomycetes</taxon>
        <taxon>Debaryomycetaceae</taxon>
        <taxon>Candida/Lodderomyces clade</taxon>
        <taxon>Lodderomyces</taxon>
    </lineage>
</organism>
<dbReference type="InterPro" id="IPR038765">
    <property type="entry name" value="Papain-like_cys_pep_sf"/>
</dbReference>
<dbReference type="Proteomes" id="UP000001996">
    <property type="component" value="Unassembled WGS sequence"/>
</dbReference>
<dbReference type="FunCoup" id="A5E281">
    <property type="interactions" value="655"/>
</dbReference>
<dbReference type="STRING" id="379508.A5E281"/>
<dbReference type="HOGENOM" id="CLU_034963_2_0_1"/>
<sequence length="348" mass="40241">MEREELLQQHKKENKDLIATITGLKKQATKKTRKNVLSKCQELEDNLKRKHAEELAALDNGGEDINKQVEQEITPEQLLEQLTLEKEASQLSLSQLQSQLPSQLQSQPQSLLSLILSVSSNDQQDSNKQSQLTGQQNSSATPSGSQPRRRNRQKERLEKRKAEIERMKTEAQQEASNMTDYRQIEIDSMNQLLDLHGLELYEIKPDGHCLFAAIQDQLYQRHDHFQKTIQELRDLAADYILAHRDDFIPYLFDEKTCEIRDVDEYCHELRTTAMWGSDLEILALAKIFNCCISIHMAGASTIKINENKELNLDLDQEHEHDQAPELMLGYYKHSYGLGEHYNSLRDKK</sequence>
<dbReference type="AlphaFoldDB" id="A5E281"/>
<evidence type="ECO:0000313" key="5">
    <source>
        <dbReference type="Proteomes" id="UP000001996"/>
    </source>
</evidence>
<evidence type="ECO:0000256" key="2">
    <source>
        <dbReference type="SAM" id="MobiDB-lite"/>
    </source>
</evidence>
<keyword evidence="1" id="KW-0175">Coiled coil</keyword>
<dbReference type="CDD" id="cd22762">
    <property type="entry name" value="OTU_fungi_OTU2-like"/>
    <property type="match status" value="1"/>
</dbReference>
<evidence type="ECO:0000259" key="3">
    <source>
        <dbReference type="PROSITE" id="PS50802"/>
    </source>
</evidence>
<dbReference type="InParanoid" id="A5E281"/>
<accession>A5E281</accession>
<evidence type="ECO:0000313" key="4">
    <source>
        <dbReference type="EMBL" id="EDK45539.1"/>
    </source>
</evidence>
<keyword evidence="5" id="KW-1185">Reference proteome</keyword>
<feature type="compositionally biased region" description="Basic and acidic residues" evidence="2">
    <location>
        <begin position="154"/>
        <end position="171"/>
    </location>
</feature>
<feature type="domain" description="OTU" evidence="3">
    <location>
        <begin position="198"/>
        <end position="347"/>
    </location>
</feature>
<dbReference type="PROSITE" id="PS50802">
    <property type="entry name" value="OTU"/>
    <property type="match status" value="1"/>
</dbReference>
<feature type="coiled-coil region" evidence="1">
    <location>
        <begin position="7"/>
        <end position="53"/>
    </location>
</feature>
<dbReference type="SUPFAM" id="SSF54001">
    <property type="entry name" value="Cysteine proteinases"/>
    <property type="match status" value="1"/>
</dbReference>
<feature type="compositionally biased region" description="Polar residues" evidence="2">
    <location>
        <begin position="132"/>
        <end position="146"/>
    </location>
</feature>